<reference evidence="4 5" key="1">
    <citation type="submission" date="2019-08" db="EMBL/GenBank/DDBJ databases">
        <title>In-depth cultivation of the pig gut microbiome towards novel bacterial diversity and tailored functional studies.</title>
        <authorList>
            <person name="Wylensek D."/>
            <person name="Hitch T.C.A."/>
            <person name="Clavel T."/>
        </authorList>
    </citation>
    <scope>NUCLEOTIDE SEQUENCE [LARGE SCALE GENOMIC DNA]</scope>
    <source>
        <strain evidence="4 5">WCA-MUC-591-APC-4B</strain>
    </source>
</reference>
<organism evidence="4 5">
    <name type="scientific">Mogibacterium kristiansenii</name>
    <dbReference type="NCBI Taxonomy" id="2606708"/>
    <lineage>
        <taxon>Bacteria</taxon>
        <taxon>Bacillati</taxon>
        <taxon>Bacillota</taxon>
        <taxon>Clostridia</taxon>
        <taxon>Peptostreptococcales</taxon>
        <taxon>Anaerovoracaceae</taxon>
        <taxon>Mogibacterium</taxon>
    </lineage>
</organism>
<evidence type="ECO:0000313" key="4">
    <source>
        <dbReference type="EMBL" id="MST70032.1"/>
    </source>
</evidence>
<comment type="similarity">
    <text evidence="1">Belongs to the peptidase A24 family.</text>
</comment>
<accession>A0A6N7X3D8</accession>
<feature type="transmembrane region" description="Helical" evidence="2">
    <location>
        <begin position="91"/>
        <end position="107"/>
    </location>
</feature>
<sequence length="243" mass="27056">MNTYILLGIKIFTAIVLAVIFGNGSVVMFNRIPTHWFEEIGEDGQKSLPPELQDLGDGTRQRLPSTPWKYVFTGYFGIIGIFLALRFSLQYEIAVLFVLAIVLEMAICDGKYRIVPDTFSILLAVSALGFVGFQERWWEPVAGAVTGGFLVLIVYFFGKIIYRKEIIGGADLKFFAALGLIAGSGGIVILFLGTQLLMGVHALTLALRKRLEKNHTLPLIPYGFAALTVYFLFLWDVISFIIF</sequence>
<keyword evidence="2" id="KW-0472">Membrane</keyword>
<dbReference type="Pfam" id="PF01478">
    <property type="entry name" value="Peptidase_A24"/>
    <property type="match status" value="1"/>
</dbReference>
<evidence type="ECO:0000259" key="3">
    <source>
        <dbReference type="Pfam" id="PF01478"/>
    </source>
</evidence>
<evidence type="ECO:0000313" key="5">
    <source>
        <dbReference type="Proteomes" id="UP000469424"/>
    </source>
</evidence>
<feature type="transmembrane region" description="Helical" evidence="2">
    <location>
        <begin position="68"/>
        <end position="85"/>
    </location>
</feature>
<feature type="transmembrane region" description="Helical" evidence="2">
    <location>
        <begin position="140"/>
        <end position="162"/>
    </location>
</feature>
<dbReference type="GO" id="GO:0004190">
    <property type="term" value="F:aspartic-type endopeptidase activity"/>
    <property type="evidence" value="ECO:0007669"/>
    <property type="project" value="InterPro"/>
</dbReference>
<gene>
    <name evidence="4" type="ORF">FYJ65_01540</name>
</gene>
<evidence type="ECO:0000256" key="1">
    <source>
        <dbReference type="ARBA" id="ARBA00005801"/>
    </source>
</evidence>
<dbReference type="Gene3D" id="1.20.120.1220">
    <property type="match status" value="1"/>
</dbReference>
<keyword evidence="5" id="KW-1185">Reference proteome</keyword>
<dbReference type="Proteomes" id="UP000469424">
    <property type="component" value="Unassembled WGS sequence"/>
</dbReference>
<dbReference type="GO" id="GO:0005886">
    <property type="term" value="C:plasma membrane"/>
    <property type="evidence" value="ECO:0007669"/>
    <property type="project" value="TreeGrafter"/>
</dbReference>
<dbReference type="PANTHER" id="PTHR30487:SF0">
    <property type="entry name" value="PREPILIN LEADER PEPTIDASE_N-METHYLTRANSFERASE-RELATED"/>
    <property type="match status" value="1"/>
</dbReference>
<name>A0A6N7X3D8_9FIRM</name>
<evidence type="ECO:0000256" key="2">
    <source>
        <dbReference type="SAM" id="Phobius"/>
    </source>
</evidence>
<keyword evidence="2" id="KW-1133">Transmembrane helix</keyword>
<proteinExistence type="inferred from homology"/>
<feature type="transmembrane region" description="Helical" evidence="2">
    <location>
        <begin position="174"/>
        <end position="199"/>
    </location>
</feature>
<dbReference type="RefSeq" id="WP_154553593.1">
    <property type="nucleotide sequence ID" value="NZ_VUNA01000002.1"/>
</dbReference>
<feature type="transmembrane region" description="Helical" evidence="2">
    <location>
        <begin position="219"/>
        <end position="242"/>
    </location>
</feature>
<feature type="transmembrane region" description="Helical" evidence="2">
    <location>
        <begin position="6"/>
        <end position="29"/>
    </location>
</feature>
<dbReference type="EMBL" id="VUNA01000002">
    <property type="protein sequence ID" value="MST70032.1"/>
    <property type="molecule type" value="Genomic_DNA"/>
</dbReference>
<dbReference type="PANTHER" id="PTHR30487">
    <property type="entry name" value="TYPE 4 PREPILIN-LIKE PROTEINS LEADER PEPTIDE-PROCESSING ENZYME"/>
    <property type="match status" value="1"/>
</dbReference>
<dbReference type="InterPro" id="IPR000045">
    <property type="entry name" value="Prepilin_IV_endopep_pep"/>
</dbReference>
<comment type="caution">
    <text evidence="4">The sequence shown here is derived from an EMBL/GenBank/DDBJ whole genome shotgun (WGS) entry which is preliminary data.</text>
</comment>
<keyword evidence="2" id="KW-0812">Transmembrane</keyword>
<dbReference type="AlphaFoldDB" id="A0A6N7X3D8"/>
<feature type="domain" description="Prepilin type IV endopeptidase peptidase" evidence="3">
    <location>
        <begin position="97"/>
        <end position="202"/>
    </location>
</feature>
<dbReference type="InterPro" id="IPR050882">
    <property type="entry name" value="Prepilin_peptidase/N-MTase"/>
</dbReference>
<dbReference type="GO" id="GO:0006465">
    <property type="term" value="P:signal peptide processing"/>
    <property type="evidence" value="ECO:0007669"/>
    <property type="project" value="TreeGrafter"/>
</dbReference>
<protein>
    <submittedName>
        <fullName evidence="4">Prepilin peptidase</fullName>
    </submittedName>
</protein>